<protein>
    <submittedName>
        <fullName evidence="2">914_t:CDS:1</fullName>
    </submittedName>
</protein>
<feature type="non-terminal residue" evidence="2">
    <location>
        <position position="138"/>
    </location>
</feature>
<feature type="region of interest" description="Disordered" evidence="1">
    <location>
        <begin position="1"/>
        <end position="39"/>
    </location>
</feature>
<evidence type="ECO:0000313" key="2">
    <source>
        <dbReference type="EMBL" id="CAG8750818.1"/>
    </source>
</evidence>
<gene>
    <name evidence="2" type="ORF">AMORRO_LOCUS15334</name>
</gene>
<comment type="caution">
    <text evidence="2">The sequence shown here is derived from an EMBL/GenBank/DDBJ whole genome shotgun (WGS) entry which is preliminary data.</text>
</comment>
<dbReference type="Proteomes" id="UP000789342">
    <property type="component" value="Unassembled WGS sequence"/>
</dbReference>
<reference evidence="2" key="1">
    <citation type="submission" date="2021-06" db="EMBL/GenBank/DDBJ databases">
        <authorList>
            <person name="Kallberg Y."/>
            <person name="Tangrot J."/>
            <person name="Rosling A."/>
        </authorList>
    </citation>
    <scope>NUCLEOTIDE SEQUENCE</scope>
    <source>
        <strain evidence="2">CL551</strain>
    </source>
</reference>
<accession>A0A9N9NPZ5</accession>
<proteinExistence type="predicted"/>
<evidence type="ECO:0000313" key="3">
    <source>
        <dbReference type="Proteomes" id="UP000789342"/>
    </source>
</evidence>
<name>A0A9N9NPZ5_9GLOM</name>
<sequence>MSDNDSSSSSSSLFNINSPEIRDPFMDSRQPISSESAQAISDGLSRVERELRSIQFTFSAISAISGGPCRICSRLQDIIGNIRDDIFKVFPNFSRSHSTSRLVRDVLKFTQNLYKEHEVALQRIKELEAAKNERDFFD</sequence>
<feature type="compositionally biased region" description="Polar residues" evidence="1">
    <location>
        <begin position="30"/>
        <end position="39"/>
    </location>
</feature>
<dbReference type="AlphaFoldDB" id="A0A9N9NPZ5"/>
<keyword evidence="3" id="KW-1185">Reference proteome</keyword>
<evidence type="ECO:0000256" key="1">
    <source>
        <dbReference type="SAM" id="MobiDB-lite"/>
    </source>
</evidence>
<dbReference type="EMBL" id="CAJVPV010035373">
    <property type="protein sequence ID" value="CAG8750818.1"/>
    <property type="molecule type" value="Genomic_DNA"/>
</dbReference>
<feature type="compositionally biased region" description="Low complexity" evidence="1">
    <location>
        <begin position="1"/>
        <end position="12"/>
    </location>
</feature>
<organism evidence="2 3">
    <name type="scientific">Acaulospora morrowiae</name>
    <dbReference type="NCBI Taxonomy" id="94023"/>
    <lineage>
        <taxon>Eukaryota</taxon>
        <taxon>Fungi</taxon>
        <taxon>Fungi incertae sedis</taxon>
        <taxon>Mucoromycota</taxon>
        <taxon>Glomeromycotina</taxon>
        <taxon>Glomeromycetes</taxon>
        <taxon>Diversisporales</taxon>
        <taxon>Acaulosporaceae</taxon>
        <taxon>Acaulospora</taxon>
    </lineage>
</organism>